<comment type="caution">
    <text evidence="7">The sequence shown here is derived from an EMBL/GenBank/DDBJ whole genome shotgun (WGS) entry which is preliminary data.</text>
</comment>
<evidence type="ECO:0000256" key="4">
    <source>
        <dbReference type="ARBA" id="ARBA00022769"/>
    </source>
</evidence>
<gene>
    <name evidence="7" type="primary">uvsE</name>
    <name evidence="7" type="ORF">ENS19_00520</name>
</gene>
<keyword evidence="6" id="KW-0234">DNA repair</keyword>
<reference evidence="7" key="1">
    <citation type="journal article" date="2020" name="mSystems">
        <title>Genome- and Community-Level Interaction Insights into Carbon Utilization and Element Cycling Functions of Hydrothermarchaeota in Hydrothermal Sediment.</title>
        <authorList>
            <person name="Zhou Z."/>
            <person name="Liu Y."/>
            <person name="Xu W."/>
            <person name="Pan J."/>
            <person name="Luo Z.H."/>
            <person name="Li M."/>
        </authorList>
    </citation>
    <scope>NUCLEOTIDE SEQUENCE [LARGE SCALE GENOMIC DNA]</scope>
    <source>
        <strain evidence="7">SpSt-468</strain>
    </source>
</reference>
<evidence type="ECO:0000313" key="7">
    <source>
        <dbReference type="EMBL" id="HFK19750.1"/>
    </source>
</evidence>
<dbReference type="PANTHER" id="PTHR31290">
    <property type="entry name" value="UV-DAMAGE ENDONUCLEASE"/>
    <property type="match status" value="1"/>
</dbReference>
<sequence>MRIGYPCVNTSLGCSSSHTFRLASYSEEKLVLTVRSNLDCLKRILNFNAQNGILFFRITSDLVPFASHPINTFDWAGHFSEDFSELGRMVRESGMRISMHPDQFVLINAKDEGVFRRSVMELDYHVKVLDLMALDASAKVQIHLGGVYNDRESSIRRFVDRYKELDHVIKRRLVVENDDVNYGLADCLDVSRMTGLPVIFDSFHHSLKGNGESLAECLEKSARTWRADDGIPMVDYSSHAPGQNGRKHAPTLDEGHFRRFLEDSRPFDFDLMLEIKDKERSALRALRMASADPRFCRQG</sequence>
<evidence type="ECO:0000256" key="3">
    <source>
        <dbReference type="ARBA" id="ARBA00022763"/>
    </source>
</evidence>
<dbReference type="AlphaFoldDB" id="A0A7C3IW99"/>
<evidence type="ECO:0000256" key="2">
    <source>
        <dbReference type="ARBA" id="ARBA00022759"/>
    </source>
</evidence>
<keyword evidence="4" id="KW-0228">DNA excision</keyword>
<keyword evidence="3" id="KW-0227">DNA damage</keyword>
<dbReference type="SUPFAM" id="SSF51658">
    <property type="entry name" value="Xylose isomerase-like"/>
    <property type="match status" value="1"/>
</dbReference>
<dbReference type="GO" id="GO:0006289">
    <property type="term" value="P:nucleotide-excision repair"/>
    <property type="evidence" value="ECO:0007669"/>
    <property type="project" value="InterPro"/>
</dbReference>
<keyword evidence="5" id="KW-0378">Hydrolase</keyword>
<proteinExistence type="predicted"/>
<accession>A0A7C3IW99</accession>
<evidence type="ECO:0000256" key="5">
    <source>
        <dbReference type="ARBA" id="ARBA00022801"/>
    </source>
</evidence>
<keyword evidence="2 7" id="KW-0255">Endonuclease</keyword>
<name>A0A7C3IW99_9CREN</name>
<dbReference type="GO" id="GO:0016787">
    <property type="term" value="F:hydrolase activity"/>
    <property type="evidence" value="ECO:0007669"/>
    <property type="project" value="UniProtKB-KW"/>
</dbReference>
<dbReference type="InterPro" id="IPR004601">
    <property type="entry name" value="UvdE"/>
</dbReference>
<dbReference type="GO" id="GO:0009411">
    <property type="term" value="P:response to UV"/>
    <property type="evidence" value="ECO:0007669"/>
    <property type="project" value="InterPro"/>
</dbReference>
<dbReference type="GO" id="GO:0004519">
    <property type="term" value="F:endonuclease activity"/>
    <property type="evidence" value="ECO:0007669"/>
    <property type="project" value="UniProtKB-KW"/>
</dbReference>
<protein>
    <submittedName>
        <fullName evidence="7">UV DNA damage repair endonuclease UvsE</fullName>
    </submittedName>
</protein>
<dbReference type="Pfam" id="PF03851">
    <property type="entry name" value="UvdE"/>
    <property type="match status" value="1"/>
</dbReference>
<dbReference type="EMBL" id="DSTX01000001">
    <property type="protein sequence ID" value="HFK19750.1"/>
    <property type="molecule type" value="Genomic_DNA"/>
</dbReference>
<dbReference type="InterPro" id="IPR036237">
    <property type="entry name" value="Xyl_isomerase-like_sf"/>
</dbReference>
<dbReference type="NCBIfam" id="TIGR00629">
    <property type="entry name" value="uvde"/>
    <property type="match status" value="1"/>
</dbReference>
<keyword evidence="1" id="KW-0540">Nuclease</keyword>
<dbReference type="Gene3D" id="3.20.20.150">
    <property type="entry name" value="Divalent-metal-dependent TIM barrel enzymes"/>
    <property type="match status" value="1"/>
</dbReference>
<evidence type="ECO:0000256" key="6">
    <source>
        <dbReference type="ARBA" id="ARBA00023204"/>
    </source>
</evidence>
<organism evidence="7">
    <name type="scientific">Candidatus Methanomethylicus mesodigestus</name>
    <dbReference type="NCBI Taxonomy" id="1867258"/>
    <lineage>
        <taxon>Archaea</taxon>
        <taxon>Thermoproteota</taxon>
        <taxon>Methanosuratincolia</taxon>
        <taxon>Candidatus Methanomethylicales</taxon>
        <taxon>Candidatus Methanomethylicaceae</taxon>
        <taxon>Candidatus Methanomethylicus</taxon>
    </lineage>
</organism>
<evidence type="ECO:0000256" key="1">
    <source>
        <dbReference type="ARBA" id="ARBA00022722"/>
    </source>
</evidence>
<dbReference type="PANTHER" id="PTHR31290:SF5">
    <property type="entry name" value="UV-DAMAGE ENDONUCLEASE"/>
    <property type="match status" value="1"/>
</dbReference>